<protein>
    <submittedName>
        <fullName evidence="1">Uncharacterized protein</fullName>
    </submittedName>
</protein>
<accession>A0A067KAM7</accession>
<organism evidence="1 2">
    <name type="scientific">Jatropha curcas</name>
    <name type="common">Barbados nut</name>
    <dbReference type="NCBI Taxonomy" id="180498"/>
    <lineage>
        <taxon>Eukaryota</taxon>
        <taxon>Viridiplantae</taxon>
        <taxon>Streptophyta</taxon>
        <taxon>Embryophyta</taxon>
        <taxon>Tracheophyta</taxon>
        <taxon>Spermatophyta</taxon>
        <taxon>Magnoliopsida</taxon>
        <taxon>eudicotyledons</taxon>
        <taxon>Gunneridae</taxon>
        <taxon>Pentapetalae</taxon>
        <taxon>rosids</taxon>
        <taxon>fabids</taxon>
        <taxon>Malpighiales</taxon>
        <taxon>Euphorbiaceae</taxon>
        <taxon>Crotonoideae</taxon>
        <taxon>Jatropheae</taxon>
        <taxon>Jatropha</taxon>
    </lineage>
</organism>
<evidence type="ECO:0000313" key="2">
    <source>
        <dbReference type="Proteomes" id="UP000027138"/>
    </source>
</evidence>
<dbReference type="EMBL" id="KK914757">
    <property type="protein sequence ID" value="KDP29305.1"/>
    <property type="molecule type" value="Genomic_DNA"/>
</dbReference>
<proteinExistence type="predicted"/>
<name>A0A067KAM7_JATCU</name>
<evidence type="ECO:0000313" key="1">
    <source>
        <dbReference type="EMBL" id="KDP29305.1"/>
    </source>
</evidence>
<keyword evidence="2" id="KW-1185">Reference proteome</keyword>
<gene>
    <name evidence="1" type="ORF">JCGZ_19461</name>
</gene>
<reference evidence="1 2" key="1">
    <citation type="journal article" date="2014" name="PLoS ONE">
        <title>Global Analysis of Gene Expression Profiles in Physic Nut (Jatropha curcas L.) Seedlings Exposed to Salt Stress.</title>
        <authorList>
            <person name="Zhang L."/>
            <person name="Zhang C."/>
            <person name="Wu P."/>
            <person name="Chen Y."/>
            <person name="Li M."/>
            <person name="Jiang H."/>
            <person name="Wu G."/>
        </authorList>
    </citation>
    <scope>NUCLEOTIDE SEQUENCE [LARGE SCALE GENOMIC DNA]</scope>
    <source>
        <strain evidence="2">cv. GZQX0401</strain>
        <tissue evidence="1">Young leaves</tissue>
    </source>
</reference>
<sequence>MESYAPPASPIAPIATVPIGLTDHGAPRYGQDAFLRQMADILRQAVGATAAIPPAYVPAPRPPIERLRKYGAIEFKGRKSDDASAVEYWLESTEQIFDQM</sequence>
<dbReference type="Proteomes" id="UP000027138">
    <property type="component" value="Unassembled WGS sequence"/>
</dbReference>
<dbReference type="OrthoDB" id="2272416at2759"/>
<dbReference type="AlphaFoldDB" id="A0A067KAM7"/>